<dbReference type="PANTHER" id="PTHR12128:SF66">
    <property type="entry name" value="4-HYDROXY-2-OXOGLUTARATE ALDOLASE, MITOCHONDRIAL"/>
    <property type="match status" value="1"/>
</dbReference>
<evidence type="ECO:0000256" key="3">
    <source>
        <dbReference type="PIRNR" id="PIRNR001365"/>
    </source>
</evidence>
<sequence>MEGTMTAAAPLEPGVWAVVATPFAGPDQHLDLPSLTRLVQFYETCGTTGLTVLGVFGEASSLNSEERATVLRSVAATTRLPMVVGVSALATAPAIAEIRAARSAAGGRFRAAMVQINSGSPRVVIEHLQAIHAETGAPVVLQDYPVASHVTVSTDSVIEIVEACPFVCAVKAEAPPTAAAIARIVDRVGVSVFGGLGGQSLLDELAAGAAGAMTGFSFPEALIACVRAWRAGDGDGAREAFIPYLPLVNYEQQPRVALALRKDLLARRGLIDEGATRPPAASFPEQLREIAADHLRRAERIGEAGH</sequence>
<evidence type="ECO:0000313" key="6">
    <source>
        <dbReference type="Proteomes" id="UP000515511"/>
    </source>
</evidence>
<accession>A0A7G6YAS9</accession>
<dbReference type="SUPFAM" id="SSF51569">
    <property type="entry name" value="Aldolase"/>
    <property type="match status" value="1"/>
</dbReference>
<evidence type="ECO:0000313" key="5">
    <source>
        <dbReference type="EMBL" id="QNE35594.1"/>
    </source>
</evidence>
<dbReference type="GO" id="GO:0005829">
    <property type="term" value="C:cytosol"/>
    <property type="evidence" value="ECO:0007669"/>
    <property type="project" value="TreeGrafter"/>
</dbReference>
<dbReference type="GO" id="GO:0008840">
    <property type="term" value="F:4-hydroxy-tetrahydrodipicolinate synthase activity"/>
    <property type="evidence" value="ECO:0007669"/>
    <property type="project" value="TreeGrafter"/>
</dbReference>
<dbReference type="Gene3D" id="3.20.20.70">
    <property type="entry name" value="Aldolase class I"/>
    <property type="match status" value="1"/>
</dbReference>
<comment type="similarity">
    <text evidence="1 3">Belongs to the DapA family.</text>
</comment>
<dbReference type="PIRSF" id="PIRSF001365">
    <property type="entry name" value="DHDPS"/>
    <property type="match status" value="1"/>
</dbReference>
<dbReference type="Pfam" id="PF00701">
    <property type="entry name" value="DHDPS"/>
    <property type="match status" value="1"/>
</dbReference>
<evidence type="ECO:0000256" key="2">
    <source>
        <dbReference type="ARBA" id="ARBA00023239"/>
    </source>
</evidence>
<dbReference type="EMBL" id="CP043641">
    <property type="protein sequence ID" value="QNE35594.1"/>
    <property type="molecule type" value="Genomic_DNA"/>
</dbReference>
<dbReference type="CDD" id="cd00408">
    <property type="entry name" value="DHDPS-like"/>
    <property type="match status" value="1"/>
</dbReference>
<organism evidence="5 6">
    <name type="scientific">Leifsonia shinshuensis</name>
    <dbReference type="NCBI Taxonomy" id="150026"/>
    <lineage>
        <taxon>Bacteria</taxon>
        <taxon>Bacillati</taxon>
        <taxon>Actinomycetota</taxon>
        <taxon>Actinomycetes</taxon>
        <taxon>Micrococcales</taxon>
        <taxon>Microbacteriaceae</taxon>
        <taxon>Leifsonia</taxon>
    </lineage>
</organism>
<dbReference type="Proteomes" id="UP000515511">
    <property type="component" value="Chromosome"/>
</dbReference>
<dbReference type="InterPro" id="IPR013785">
    <property type="entry name" value="Aldolase_TIM"/>
</dbReference>
<dbReference type="InterPro" id="IPR002220">
    <property type="entry name" value="DapA-like"/>
</dbReference>
<evidence type="ECO:0000256" key="1">
    <source>
        <dbReference type="ARBA" id="ARBA00007592"/>
    </source>
</evidence>
<dbReference type="PRINTS" id="PR00146">
    <property type="entry name" value="DHPICSNTHASE"/>
</dbReference>
<protein>
    <submittedName>
        <fullName evidence="5">Dihydrodipicolinate synthase family protein</fullName>
    </submittedName>
</protein>
<evidence type="ECO:0000256" key="4">
    <source>
        <dbReference type="PIRSR" id="PIRSR001365-2"/>
    </source>
</evidence>
<dbReference type="AlphaFoldDB" id="A0A7G6YAS9"/>
<reference evidence="6" key="1">
    <citation type="submission" date="2019-09" db="EMBL/GenBank/DDBJ databases">
        <title>Antimicrobial potential of Antarctic Bacteria.</title>
        <authorList>
            <person name="Benaud N."/>
            <person name="Edwards R.J."/>
            <person name="Ferrari B.C."/>
        </authorList>
    </citation>
    <scope>NUCLEOTIDE SEQUENCE [LARGE SCALE GENOMIC DNA]</scope>
    <source>
        <strain evidence="6">INR9</strain>
    </source>
</reference>
<proteinExistence type="inferred from homology"/>
<dbReference type="KEGG" id="lse:F1C12_10955"/>
<dbReference type="SMART" id="SM01130">
    <property type="entry name" value="DHDPS"/>
    <property type="match status" value="1"/>
</dbReference>
<name>A0A7G6YAS9_9MICO</name>
<keyword evidence="2 3" id="KW-0456">Lyase</keyword>
<feature type="binding site" evidence="4">
    <location>
        <position position="213"/>
    </location>
    <ligand>
        <name>pyruvate</name>
        <dbReference type="ChEBI" id="CHEBI:15361"/>
    </ligand>
</feature>
<gene>
    <name evidence="5" type="ORF">F1C12_10955</name>
</gene>
<dbReference type="PANTHER" id="PTHR12128">
    <property type="entry name" value="DIHYDRODIPICOLINATE SYNTHASE"/>
    <property type="match status" value="1"/>
</dbReference>